<accession>A0A392NLF0</accession>
<proteinExistence type="predicted"/>
<evidence type="ECO:0000313" key="1">
    <source>
        <dbReference type="EMBL" id="MCH99304.1"/>
    </source>
</evidence>
<dbReference type="Proteomes" id="UP000265520">
    <property type="component" value="Unassembled WGS sequence"/>
</dbReference>
<feature type="non-terminal residue" evidence="1">
    <location>
        <position position="1"/>
    </location>
</feature>
<gene>
    <name evidence="1" type="ORF">A2U01_0020316</name>
</gene>
<name>A0A392NLF0_9FABA</name>
<comment type="caution">
    <text evidence="1">The sequence shown here is derived from an EMBL/GenBank/DDBJ whole genome shotgun (WGS) entry which is preliminary data.</text>
</comment>
<dbReference type="EMBL" id="LXQA010039946">
    <property type="protein sequence ID" value="MCH99304.1"/>
    <property type="molecule type" value="Genomic_DNA"/>
</dbReference>
<sequence>SDSIDYLFDSTNHVKGGGTNCELASRPGIVDSAGCQESSLLRNCVEPLGDSLSREDLNSTSLKAQLDSDRQSDFLGAVDWNRIGCDLLAQFDLPKNTVTK</sequence>
<organism evidence="1 2">
    <name type="scientific">Trifolium medium</name>
    <dbReference type="NCBI Taxonomy" id="97028"/>
    <lineage>
        <taxon>Eukaryota</taxon>
        <taxon>Viridiplantae</taxon>
        <taxon>Streptophyta</taxon>
        <taxon>Embryophyta</taxon>
        <taxon>Tracheophyta</taxon>
        <taxon>Spermatophyta</taxon>
        <taxon>Magnoliopsida</taxon>
        <taxon>eudicotyledons</taxon>
        <taxon>Gunneridae</taxon>
        <taxon>Pentapetalae</taxon>
        <taxon>rosids</taxon>
        <taxon>fabids</taxon>
        <taxon>Fabales</taxon>
        <taxon>Fabaceae</taxon>
        <taxon>Papilionoideae</taxon>
        <taxon>50 kb inversion clade</taxon>
        <taxon>NPAAA clade</taxon>
        <taxon>Hologalegina</taxon>
        <taxon>IRL clade</taxon>
        <taxon>Trifolieae</taxon>
        <taxon>Trifolium</taxon>
    </lineage>
</organism>
<reference evidence="1 2" key="1">
    <citation type="journal article" date="2018" name="Front. Plant Sci.">
        <title>Red Clover (Trifolium pratense) and Zigzag Clover (T. medium) - A Picture of Genomic Similarities and Differences.</title>
        <authorList>
            <person name="Dluhosova J."/>
            <person name="Istvanek J."/>
            <person name="Nedelnik J."/>
            <person name="Repkova J."/>
        </authorList>
    </citation>
    <scope>NUCLEOTIDE SEQUENCE [LARGE SCALE GENOMIC DNA]</scope>
    <source>
        <strain evidence="2">cv. 10/8</strain>
        <tissue evidence="1">Leaf</tissue>
    </source>
</reference>
<evidence type="ECO:0000313" key="2">
    <source>
        <dbReference type="Proteomes" id="UP000265520"/>
    </source>
</evidence>
<protein>
    <submittedName>
        <fullName evidence="1">Protein-tyrosine-phosphatase MKP1-like</fullName>
    </submittedName>
</protein>
<keyword evidence="2" id="KW-1185">Reference proteome</keyword>
<feature type="non-terminal residue" evidence="1">
    <location>
        <position position="100"/>
    </location>
</feature>
<dbReference type="AlphaFoldDB" id="A0A392NLF0"/>